<evidence type="ECO:0000313" key="4">
    <source>
        <dbReference type="Proteomes" id="UP000772434"/>
    </source>
</evidence>
<dbReference type="AlphaFoldDB" id="A0A9P5UD66"/>
<evidence type="ECO:0000256" key="1">
    <source>
        <dbReference type="SAM" id="MobiDB-lite"/>
    </source>
</evidence>
<evidence type="ECO:0000313" key="3">
    <source>
        <dbReference type="EMBL" id="KAF9074851.1"/>
    </source>
</evidence>
<dbReference type="OrthoDB" id="3353871at2759"/>
<dbReference type="GO" id="GO:0004525">
    <property type="term" value="F:ribonuclease III activity"/>
    <property type="evidence" value="ECO:0007669"/>
    <property type="project" value="InterPro"/>
</dbReference>
<dbReference type="CDD" id="cd00593">
    <property type="entry name" value="RIBOc"/>
    <property type="match status" value="1"/>
</dbReference>
<comment type="caution">
    <text evidence="3">The sequence shown here is derived from an EMBL/GenBank/DDBJ whole genome shotgun (WGS) entry which is preliminary data.</text>
</comment>
<reference evidence="3" key="1">
    <citation type="submission" date="2020-11" db="EMBL/GenBank/DDBJ databases">
        <authorList>
            <consortium name="DOE Joint Genome Institute"/>
            <person name="Ahrendt S."/>
            <person name="Riley R."/>
            <person name="Andreopoulos W."/>
            <person name="Labutti K."/>
            <person name="Pangilinan J."/>
            <person name="Ruiz-Duenas F.J."/>
            <person name="Barrasa J.M."/>
            <person name="Sanchez-Garcia M."/>
            <person name="Camarero S."/>
            <person name="Miyauchi S."/>
            <person name="Serrano A."/>
            <person name="Linde D."/>
            <person name="Babiker R."/>
            <person name="Drula E."/>
            <person name="Ayuso-Fernandez I."/>
            <person name="Pacheco R."/>
            <person name="Padilla G."/>
            <person name="Ferreira P."/>
            <person name="Barriuso J."/>
            <person name="Kellner H."/>
            <person name="Castanera R."/>
            <person name="Alfaro M."/>
            <person name="Ramirez L."/>
            <person name="Pisabarro A.G."/>
            <person name="Kuo A."/>
            <person name="Tritt A."/>
            <person name="Lipzen A."/>
            <person name="He G."/>
            <person name="Yan M."/>
            <person name="Ng V."/>
            <person name="Cullen D."/>
            <person name="Martin F."/>
            <person name="Rosso M.-N."/>
            <person name="Henrissat B."/>
            <person name="Hibbett D."/>
            <person name="Martinez A.T."/>
            <person name="Grigoriev I.V."/>
        </authorList>
    </citation>
    <scope>NUCLEOTIDE SEQUENCE</scope>
    <source>
        <strain evidence="3">AH 40177</strain>
    </source>
</reference>
<proteinExistence type="predicted"/>
<evidence type="ECO:0000259" key="2">
    <source>
        <dbReference type="PROSITE" id="PS50142"/>
    </source>
</evidence>
<feature type="domain" description="RNase III" evidence="2">
    <location>
        <begin position="1"/>
        <end position="130"/>
    </location>
</feature>
<dbReference type="InterPro" id="IPR000999">
    <property type="entry name" value="RNase_III_dom"/>
</dbReference>
<dbReference type="EMBL" id="JADNRY010000011">
    <property type="protein sequence ID" value="KAF9074851.1"/>
    <property type="molecule type" value="Genomic_DNA"/>
</dbReference>
<feature type="compositionally biased region" description="Pro residues" evidence="1">
    <location>
        <begin position="169"/>
        <end position="192"/>
    </location>
</feature>
<dbReference type="InterPro" id="IPR036389">
    <property type="entry name" value="RNase_III_sf"/>
</dbReference>
<name>A0A9P5UD66_9AGAR</name>
<feature type="region of interest" description="Disordered" evidence="1">
    <location>
        <begin position="162"/>
        <end position="198"/>
    </location>
</feature>
<organism evidence="3 4">
    <name type="scientific">Rhodocollybia butyracea</name>
    <dbReference type="NCBI Taxonomy" id="206335"/>
    <lineage>
        <taxon>Eukaryota</taxon>
        <taxon>Fungi</taxon>
        <taxon>Dikarya</taxon>
        <taxon>Basidiomycota</taxon>
        <taxon>Agaricomycotina</taxon>
        <taxon>Agaricomycetes</taxon>
        <taxon>Agaricomycetidae</taxon>
        <taxon>Agaricales</taxon>
        <taxon>Marasmiineae</taxon>
        <taxon>Omphalotaceae</taxon>
        <taxon>Rhodocollybia</taxon>
    </lineage>
</organism>
<gene>
    <name evidence="3" type="ORF">BDP27DRAFT_1316073</name>
</gene>
<dbReference type="Pfam" id="PF00636">
    <property type="entry name" value="Ribonuclease_3"/>
    <property type="match status" value="1"/>
</dbReference>
<dbReference type="Proteomes" id="UP000772434">
    <property type="component" value="Unassembled WGS sequence"/>
</dbReference>
<dbReference type="PROSITE" id="PS50142">
    <property type="entry name" value="RNASE_3_2"/>
    <property type="match status" value="1"/>
</dbReference>
<keyword evidence="4" id="KW-1185">Reference proteome</keyword>
<dbReference type="SMART" id="SM00535">
    <property type="entry name" value="RIBOc"/>
    <property type="match status" value="1"/>
</dbReference>
<protein>
    <submittedName>
        <fullName evidence="3">Ribonuclease III domain-containing protein</fullName>
    </submittedName>
</protein>
<sequence>MNTQNLPPLPSIDGDVELTLSVYTHQSVQNLYNNINSPKEYDSDRLAELGEHVLDLATTNYLYNKRPIMNANDIKTERINILDSERINHWLEAYNLKSRLRTSSPSVYNDPQEMRQYFLAYVGAVYLSSGMSTAENWLVQLIDPNAQPLDFPGQASDPLANAISMPPQYSLPPPAPTTQPPPLPHPLPPGYPPASNSTSSTSAMSIPWLSLAAVNQAASQRHASINYVADTMTGPPHAPTWTVHCLSKIIAPRTC</sequence>
<dbReference type="Gene3D" id="1.10.1520.10">
    <property type="entry name" value="Ribonuclease III domain"/>
    <property type="match status" value="1"/>
</dbReference>
<dbReference type="GO" id="GO:0006396">
    <property type="term" value="P:RNA processing"/>
    <property type="evidence" value="ECO:0007669"/>
    <property type="project" value="InterPro"/>
</dbReference>
<dbReference type="SUPFAM" id="SSF69065">
    <property type="entry name" value="RNase III domain-like"/>
    <property type="match status" value="1"/>
</dbReference>
<accession>A0A9P5UD66</accession>